<keyword evidence="1" id="KW-0812">Transmembrane</keyword>
<protein>
    <submittedName>
        <fullName evidence="2">Uncharacterized protein</fullName>
    </submittedName>
</protein>
<comment type="caution">
    <text evidence="2">The sequence shown here is derived from an EMBL/GenBank/DDBJ whole genome shotgun (WGS) entry which is preliminary data.</text>
</comment>
<evidence type="ECO:0000313" key="3">
    <source>
        <dbReference type="Proteomes" id="UP000179003"/>
    </source>
</evidence>
<reference evidence="2 3" key="1">
    <citation type="journal article" date="2016" name="Nat. Commun.">
        <title>Thousands of microbial genomes shed light on interconnected biogeochemical processes in an aquifer system.</title>
        <authorList>
            <person name="Anantharaman K."/>
            <person name="Brown C.T."/>
            <person name="Hug L.A."/>
            <person name="Sharon I."/>
            <person name="Castelle C.J."/>
            <person name="Probst A.J."/>
            <person name="Thomas B.C."/>
            <person name="Singh A."/>
            <person name="Wilkins M.J."/>
            <person name="Karaoz U."/>
            <person name="Brodie E.L."/>
            <person name="Williams K.H."/>
            <person name="Hubbard S.S."/>
            <person name="Banfield J.F."/>
        </authorList>
    </citation>
    <scope>NUCLEOTIDE SEQUENCE [LARGE SCALE GENOMIC DNA]</scope>
</reference>
<dbReference type="EMBL" id="MFAE01000006">
    <property type="protein sequence ID" value="OGD67300.1"/>
    <property type="molecule type" value="Genomic_DNA"/>
</dbReference>
<name>A0A1F5EIZ1_9BACT</name>
<accession>A0A1F5EIZ1</accession>
<sequence length="72" mass="8061">MNNLHPEFLKTCLGLILGFIAINSLTIAIKTFLSSGSDYKRRSGSCVKINKKTKMWSIKKVSSDEDIERILG</sequence>
<evidence type="ECO:0000313" key="2">
    <source>
        <dbReference type="EMBL" id="OGD67300.1"/>
    </source>
</evidence>
<evidence type="ECO:0000256" key="1">
    <source>
        <dbReference type="SAM" id="Phobius"/>
    </source>
</evidence>
<feature type="transmembrane region" description="Helical" evidence="1">
    <location>
        <begin position="12"/>
        <end position="33"/>
    </location>
</feature>
<dbReference type="AlphaFoldDB" id="A0A1F5EIZ1"/>
<keyword evidence="1" id="KW-1133">Transmembrane helix</keyword>
<organism evidence="2 3">
    <name type="scientific">Candidatus Campbellbacteria bacterium RIFOXYC2_FULL_35_25</name>
    <dbReference type="NCBI Taxonomy" id="1797582"/>
    <lineage>
        <taxon>Bacteria</taxon>
        <taxon>Candidatus Campbelliibacteriota</taxon>
    </lineage>
</organism>
<proteinExistence type="predicted"/>
<gene>
    <name evidence="2" type="ORF">A2442_00840</name>
</gene>
<dbReference type="Proteomes" id="UP000179003">
    <property type="component" value="Unassembled WGS sequence"/>
</dbReference>
<keyword evidence="1" id="KW-0472">Membrane</keyword>